<dbReference type="PANTHER" id="PTHR43401">
    <property type="entry name" value="L-THREONINE 3-DEHYDROGENASE"/>
    <property type="match status" value="1"/>
</dbReference>
<evidence type="ECO:0000256" key="5">
    <source>
        <dbReference type="RuleBase" id="RU361277"/>
    </source>
</evidence>
<dbReference type="Pfam" id="PF08240">
    <property type="entry name" value="ADH_N"/>
    <property type="match status" value="1"/>
</dbReference>
<dbReference type="PANTHER" id="PTHR43401:SF5">
    <property type="entry name" value="ALCOHOL DEHYDROGENASE-RELATED"/>
    <property type="match status" value="1"/>
</dbReference>
<evidence type="ECO:0000259" key="6">
    <source>
        <dbReference type="SMART" id="SM00829"/>
    </source>
</evidence>
<feature type="domain" description="Enoyl reductase (ER)" evidence="6">
    <location>
        <begin position="10"/>
        <end position="328"/>
    </location>
</feature>
<dbReference type="Proteomes" id="UP001597018">
    <property type="component" value="Unassembled WGS sequence"/>
</dbReference>
<dbReference type="SUPFAM" id="SSF51735">
    <property type="entry name" value="NAD(P)-binding Rossmann-fold domains"/>
    <property type="match status" value="1"/>
</dbReference>
<dbReference type="InterPro" id="IPR050129">
    <property type="entry name" value="Zn_alcohol_dh"/>
</dbReference>
<dbReference type="EMBL" id="JBHTIW010000014">
    <property type="protein sequence ID" value="MFD0921583.1"/>
    <property type="molecule type" value="Genomic_DNA"/>
</dbReference>
<dbReference type="InterPro" id="IPR013149">
    <property type="entry name" value="ADH-like_C"/>
</dbReference>
<keyword evidence="2 5" id="KW-0479">Metal-binding</keyword>
<dbReference type="InterPro" id="IPR020843">
    <property type="entry name" value="ER"/>
</dbReference>
<evidence type="ECO:0000313" key="8">
    <source>
        <dbReference type="Proteomes" id="UP001597018"/>
    </source>
</evidence>
<evidence type="ECO:0000256" key="1">
    <source>
        <dbReference type="ARBA" id="ARBA00001947"/>
    </source>
</evidence>
<comment type="caution">
    <text evidence="7">The sequence shown here is derived from an EMBL/GenBank/DDBJ whole genome shotgun (WGS) entry which is preliminary data.</text>
</comment>
<evidence type="ECO:0000256" key="2">
    <source>
        <dbReference type="ARBA" id="ARBA00022723"/>
    </source>
</evidence>
<evidence type="ECO:0000256" key="3">
    <source>
        <dbReference type="ARBA" id="ARBA00022833"/>
    </source>
</evidence>
<keyword evidence="3 5" id="KW-0862">Zinc</keyword>
<reference evidence="8" key="1">
    <citation type="journal article" date="2019" name="Int. J. Syst. Evol. Microbiol.">
        <title>The Global Catalogue of Microorganisms (GCM) 10K type strain sequencing project: providing services to taxonomists for standard genome sequencing and annotation.</title>
        <authorList>
            <consortium name="The Broad Institute Genomics Platform"/>
            <consortium name="The Broad Institute Genome Sequencing Center for Infectious Disease"/>
            <person name="Wu L."/>
            <person name="Ma J."/>
        </authorList>
    </citation>
    <scope>NUCLEOTIDE SEQUENCE [LARGE SCALE GENOMIC DNA]</scope>
    <source>
        <strain evidence="8">CCUG 56401</strain>
    </source>
</reference>
<dbReference type="Gene3D" id="3.40.50.720">
    <property type="entry name" value="NAD(P)-binding Rossmann-like Domain"/>
    <property type="match status" value="1"/>
</dbReference>
<comment type="similarity">
    <text evidence="5">Belongs to the zinc-containing alcohol dehydrogenase family.</text>
</comment>
<dbReference type="PROSITE" id="PS00059">
    <property type="entry name" value="ADH_ZINC"/>
    <property type="match status" value="1"/>
</dbReference>
<dbReference type="InterPro" id="IPR011032">
    <property type="entry name" value="GroES-like_sf"/>
</dbReference>
<proteinExistence type="inferred from homology"/>
<comment type="cofactor">
    <cofactor evidence="1 5">
        <name>Zn(2+)</name>
        <dbReference type="ChEBI" id="CHEBI:29105"/>
    </cofactor>
</comment>
<dbReference type="RefSeq" id="WP_263247070.1">
    <property type="nucleotide sequence ID" value="NZ_BAABLT010000006.1"/>
</dbReference>
<protein>
    <submittedName>
        <fullName evidence="7">Zinc-dependent alcohol dehydrogenase family protein</fullName>
    </submittedName>
</protein>
<dbReference type="SUPFAM" id="SSF50129">
    <property type="entry name" value="GroES-like"/>
    <property type="match status" value="1"/>
</dbReference>
<dbReference type="SMART" id="SM00829">
    <property type="entry name" value="PKS_ER"/>
    <property type="match status" value="1"/>
</dbReference>
<evidence type="ECO:0000256" key="4">
    <source>
        <dbReference type="ARBA" id="ARBA00023002"/>
    </source>
</evidence>
<name>A0ABW3FV52_9PSEU</name>
<organism evidence="7 8">
    <name type="scientific">Saccharopolyspora rosea</name>
    <dbReference type="NCBI Taxonomy" id="524884"/>
    <lineage>
        <taxon>Bacteria</taxon>
        <taxon>Bacillati</taxon>
        <taxon>Actinomycetota</taxon>
        <taxon>Actinomycetes</taxon>
        <taxon>Pseudonocardiales</taxon>
        <taxon>Pseudonocardiaceae</taxon>
        <taxon>Saccharopolyspora</taxon>
    </lineage>
</organism>
<dbReference type="Gene3D" id="3.90.180.10">
    <property type="entry name" value="Medium-chain alcohol dehydrogenases, catalytic domain"/>
    <property type="match status" value="1"/>
</dbReference>
<dbReference type="InterPro" id="IPR002328">
    <property type="entry name" value="ADH_Zn_CS"/>
</dbReference>
<keyword evidence="4" id="KW-0560">Oxidoreductase</keyword>
<dbReference type="CDD" id="cd08234">
    <property type="entry name" value="threonine_DH_like"/>
    <property type="match status" value="1"/>
</dbReference>
<sequence length="335" mass="35021">MRAVLIEGPGRAAVTEVPDPRPEAGEVLVRVAACGLCGTDVHLLDGELSPAPFPLMPGHEFAGEIVETGPGVDDLAVGDRVAVDPNLPCGRCRWCRAGRGNICQVWDAIGISRPGAAAELVAVPARTCHVLPPQVSDRAAAMVEPLSCAVHGASRLPRRTGDHYLIYGAGTMGLLMAAVVRRSGAASVSMVDINPARLGFARSFAADHAVERADELDEPDGFDVVVDATGAIPAIEDGLGRVRKGGTFLQFGVADPAATARFSPYRVYHQEIDILGSMAVHHGFAPAIELVASGSVDVERLVSDTLPLESYPEAVEHFRTGSGRKIHLAPGLGAA</sequence>
<accession>A0ABW3FV52</accession>
<dbReference type="InterPro" id="IPR013154">
    <property type="entry name" value="ADH-like_N"/>
</dbReference>
<gene>
    <name evidence="7" type="ORF">ACFQ16_17705</name>
</gene>
<keyword evidence="8" id="KW-1185">Reference proteome</keyword>
<dbReference type="Pfam" id="PF00107">
    <property type="entry name" value="ADH_zinc_N"/>
    <property type="match status" value="1"/>
</dbReference>
<dbReference type="InterPro" id="IPR036291">
    <property type="entry name" value="NAD(P)-bd_dom_sf"/>
</dbReference>
<evidence type="ECO:0000313" key="7">
    <source>
        <dbReference type="EMBL" id="MFD0921583.1"/>
    </source>
</evidence>